<feature type="compositionally biased region" description="Low complexity" evidence="1">
    <location>
        <begin position="41"/>
        <end position="52"/>
    </location>
</feature>
<organism evidence="2 3">
    <name type="scientific">Streptomyces jumonjinensis</name>
    <dbReference type="NCBI Taxonomy" id="1945"/>
    <lineage>
        <taxon>Bacteria</taxon>
        <taxon>Bacillati</taxon>
        <taxon>Actinomycetota</taxon>
        <taxon>Actinomycetes</taxon>
        <taxon>Kitasatosporales</taxon>
        <taxon>Streptomycetaceae</taxon>
        <taxon>Streptomyces</taxon>
    </lineage>
</organism>
<feature type="compositionally biased region" description="Basic and acidic residues" evidence="1">
    <location>
        <begin position="121"/>
        <end position="130"/>
    </location>
</feature>
<evidence type="ECO:0000313" key="2">
    <source>
        <dbReference type="EMBL" id="MQS98653.1"/>
    </source>
</evidence>
<gene>
    <name evidence="2" type="ORF">FF041_00080</name>
</gene>
<proteinExistence type="predicted"/>
<evidence type="ECO:0000256" key="1">
    <source>
        <dbReference type="SAM" id="MobiDB-lite"/>
    </source>
</evidence>
<evidence type="ECO:0000313" key="3">
    <source>
        <dbReference type="Proteomes" id="UP000419138"/>
    </source>
</evidence>
<feature type="region of interest" description="Disordered" evidence="1">
    <location>
        <begin position="41"/>
        <end position="161"/>
    </location>
</feature>
<sequence length="311" mass="32296">MARETVLGRLSLLSRSGKLLLAGGVALTALALAASVVTLSGDGSAGSSGSSGTEQVAGSGTPADRPGDLRGVPERIEPSAPPSPLSPRLPSPPSSAAPGTPDASADTREEAPADASADAPADTRADRERPPSTGRPSPRKTPVYRAWAGPGCSGGGRYQEHGRYRDGEDGWYTRDGGGHRGDGCDGRFSAVPMSGSASKDSGGAATWSWYVGSGYTRCSLEVVVPRGRRDADAAGDPTVYRVLADPDDAHSSLTVFEIDQTALRGRTTTVRNLPVHDQRLTVRLLDRGEDWGGSREGAHHAAAQMRAECRD</sequence>
<accession>A0A646K965</accession>
<dbReference type="Proteomes" id="UP000419138">
    <property type="component" value="Unassembled WGS sequence"/>
</dbReference>
<comment type="caution">
    <text evidence="2">The sequence shown here is derived from an EMBL/GenBank/DDBJ whole genome shotgun (WGS) entry which is preliminary data.</text>
</comment>
<feature type="compositionally biased region" description="Basic and acidic residues" evidence="1">
    <location>
        <begin position="65"/>
        <end position="77"/>
    </location>
</feature>
<name>A0A646K965_STRJU</name>
<dbReference type="EMBL" id="VCLA01000002">
    <property type="protein sequence ID" value="MQS98653.1"/>
    <property type="molecule type" value="Genomic_DNA"/>
</dbReference>
<reference evidence="2 3" key="1">
    <citation type="submission" date="2019-05" db="EMBL/GenBank/DDBJ databases">
        <title>Comparative genomics and metabolomics analyses of clavulanic acid producing Streptomyces species provides insight into specialized metabolism and evolution of beta-lactam biosynthetic gene clusters.</title>
        <authorList>
            <person name="Moore M.A."/>
            <person name="Cruz-Morales P."/>
            <person name="Barona Gomez F."/>
            <person name="Kapil T."/>
        </authorList>
    </citation>
    <scope>NUCLEOTIDE SEQUENCE [LARGE SCALE GENOMIC DNA]</scope>
    <source>
        <strain evidence="2 3">NRRL 5741</strain>
    </source>
</reference>
<feature type="compositionally biased region" description="Pro residues" evidence="1">
    <location>
        <begin position="79"/>
        <end position="95"/>
    </location>
</feature>
<protein>
    <submittedName>
        <fullName evidence="2">Adhesin</fullName>
    </submittedName>
</protein>
<keyword evidence="3" id="KW-1185">Reference proteome</keyword>
<dbReference type="AlphaFoldDB" id="A0A646K965"/>